<evidence type="ECO:0000313" key="2">
    <source>
        <dbReference type="EMBL" id="POR33316.1"/>
    </source>
</evidence>
<dbReference type="Proteomes" id="UP000237481">
    <property type="component" value="Unassembled WGS sequence"/>
</dbReference>
<dbReference type="OrthoDB" id="10494361at2759"/>
<keyword evidence="3" id="KW-1185">Reference proteome</keyword>
<feature type="compositionally biased region" description="Polar residues" evidence="1">
    <location>
        <begin position="55"/>
        <end position="66"/>
    </location>
</feature>
<name>A0A2S4KT24_9HYPO</name>
<dbReference type="EMBL" id="PKSG01000706">
    <property type="protein sequence ID" value="POR33316.1"/>
    <property type="molecule type" value="Genomic_DNA"/>
</dbReference>
<protein>
    <submittedName>
        <fullName evidence="2">Uncharacterized protein</fullName>
    </submittedName>
</protein>
<reference evidence="2 3" key="1">
    <citation type="submission" date="2018-01" db="EMBL/GenBank/DDBJ databases">
        <title>Harnessing the power of phylogenomics to disentangle the directionality and signatures of interkingdom host jumping in the parasitic fungal genus Tolypocladium.</title>
        <authorList>
            <person name="Quandt C.A."/>
            <person name="Patterson W."/>
            <person name="Spatafora J.W."/>
        </authorList>
    </citation>
    <scope>NUCLEOTIDE SEQUENCE [LARGE SCALE GENOMIC DNA]</scope>
    <source>
        <strain evidence="2 3">NRBC 100945</strain>
    </source>
</reference>
<feature type="region of interest" description="Disordered" evidence="1">
    <location>
        <begin position="1"/>
        <end position="31"/>
    </location>
</feature>
<evidence type="ECO:0000313" key="3">
    <source>
        <dbReference type="Proteomes" id="UP000237481"/>
    </source>
</evidence>
<organism evidence="2 3">
    <name type="scientific">Tolypocladium paradoxum</name>
    <dbReference type="NCBI Taxonomy" id="94208"/>
    <lineage>
        <taxon>Eukaryota</taxon>
        <taxon>Fungi</taxon>
        <taxon>Dikarya</taxon>
        <taxon>Ascomycota</taxon>
        <taxon>Pezizomycotina</taxon>
        <taxon>Sordariomycetes</taxon>
        <taxon>Hypocreomycetidae</taxon>
        <taxon>Hypocreales</taxon>
        <taxon>Ophiocordycipitaceae</taxon>
        <taxon>Tolypocladium</taxon>
    </lineage>
</organism>
<dbReference type="AlphaFoldDB" id="A0A2S4KT24"/>
<sequence length="143" mass="15659">MTITHDRRQSSPAHTIYDGSQNSHPQSIKSHPVAEQVDIVKLHLFSHVFKHTSPCVTSPRTTTSTHPARIPVPTSAEPRQMAAASSPVRWDLMNATSSFPKAVRYAAGEAERPGPCRPPVSTFFHENLRYGCHPSPTSASNHG</sequence>
<proteinExistence type="predicted"/>
<accession>A0A2S4KT24</accession>
<feature type="region of interest" description="Disordered" evidence="1">
    <location>
        <begin position="55"/>
        <end position="79"/>
    </location>
</feature>
<evidence type="ECO:0000256" key="1">
    <source>
        <dbReference type="SAM" id="MobiDB-lite"/>
    </source>
</evidence>
<gene>
    <name evidence="2" type="ORF">TPAR_06489</name>
</gene>
<feature type="compositionally biased region" description="Polar residues" evidence="1">
    <location>
        <begin position="10"/>
        <end position="29"/>
    </location>
</feature>
<comment type="caution">
    <text evidence="2">The sequence shown here is derived from an EMBL/GenBank/DDBJ whole genome shotgun (WGS) entry which is preliminary data.</text>
</comment>